<protein>
    <recommendedName>
        <fullName evidence="6">Thiopurine S-methyltransferase</fullName>
    </recommendedName>
</protein>
<evidence type="ECO:0008006" key="6">
    <source>
        <dbReference type="Google" id="ProtNLM"/>
    </source>
</evidence>
<dbReference type="KEGG" id="loi:92359874"/>
<dbReference type="PANTHER" id="PTHR10259">
    <property type="entry name" value="THIOPURINE S-METHYLTRANSFERASE"/>
    <property type="match status" value="1"/>
</dbReference>
<dbReference type="EMBL" id="JAFHLR010000028">
    <property type="protein sequence ID" value="KAG5474771.1"/>
    <property type="molecule type" value="Genomic_DNA"/>
</dbReference>
<proteinExistence type="predicted"/>
<sequence length="180" mass="19779">MADHGASIVVGVDLAAMALRLQRERSFSEVEYTCTECALVGGGIVKVCNGVCGGCALRLFEGDMFELPPVAAFHGTRADFVYDRASMMAIPPLMRELYVRAVASVLKPTAGLMVERPIQEEGDESGPPFSFSADQVQALYEAATGRRYEVRAMENRWDGSLEPGAVHYYEFLRVYPKLCL</sequence>
<dbReference type="PANTHER" id="PTHR10259:SF11">
    <property type="entry name" value="THIOPURINE S-METHYLTRANSFERASE"/>
    <property type="match status" value="1"/>
</dbReference>
<dbReference type="InterPro" id="IPR008854">
    <property type="entry name" value="TPMT"/>
</dbReference>
<dbReference type="RefSeq" id="XP_067061877.1">
    <property type="nucleotide sequence ID" value="XM_067205940.1"/>
</dbReference>
<dbReference type="GO" id="GO:0032259">
    <property type="term" value="P:methylation"/>
    <property type="evidence" value="ECO:0007669"/>
    <property type="project" value="UniProtKB-KW"/>
</dbReference>
<comment type="caution">
    <text evidence="4">The sequence shown here is derived from an EMBL/GenBank/DDBJ whole genome shotgun (WGS) entry which is preliminary data.</text>
</comment>
<dbReference type="InterPro" id="IPR029063">
    <property type="entry name" value="SAM-dependent_MTases_sf"/>
</dbReference>
<organism evidence="4 5">
    <name type="scientific">Leishmania orientalis</name>
    <dbReference type="NCBI Taxonomy" id="2249476"/>
    <lineage>
        <taxon>Eukaryota</taxon>
        <taxon>Discoba</taxon>
        <taxon>Euglenozoa</taxon>
        <taxon>Kinetoplastea</taxon>
        <taxon>Metakinetoplastina</taxon>
        <taxon>Trypanosomatida</taxon>
        <taxon>Trypanosomatidae</taxon>
        <taxon>Leishmaniinae</taxon>
        <taxon>Leishmania</taxon>
    </lineage>
</organism>
<name>A0A836KHV2_9TRYP</name>
<keyword evidence="1" id="KW-0489">Methyltransferase</keyword>
<dbReference type="PROSITE" id="PS51585">
    <property type="entry name" value="SAM_MT_TPMT"/>
    <property type="match status" value="1"/>
</dbReference>
<dbReference type="Gene3D" id="3.40.50.150">
    <property type="entry name" value="Vaccinia Virus protein VP39"/>
    <property type="match status" value="1"/>
</dbReference>
<dbReference type="Pfam" id="PF05724">
    <property type="entry name" value="TPMT"/>
    <property type="match status" value="1"/>
</dbReference>
<evidence type="ECO:0000256" key="1">
    <source>
        <dbReference type="ARBA" id="ARBA00022603"/>
    </source>
</evidence>
<evidence type="ECO:0000313" key="5">
    <source>
        <dbReference type="Proteomes" id="UP000674143"/>
    </source>
</evidence>
<evidence type="ECO:0000313" key="4">
    <source>
        <dbReference type="EMBL" id="KAG5474771.1"/>
    </source>
</evidence>
<keyword evidence="3" id="KW-0949">S-adenosyl-L-methionine</keyword>
<keyword evidence="2" id="KW-0808">Transferase</keyword>
<accession>A0A836KHV2</accession>
<keyword evidence="5" id="KW-1185">Reference proteome</keyword>
<dbReference type="Proteomes" id="UP000674143">
    <property type="component" value="Unassembled WGS sequence"/>
</dbReference>
<gene>
    <name evidence="4" type="ORF">LSCM4_03947</name>
</gene>
<dbReference type="AlphaFoldDB" id="A0A836KHV2"/>
<dbReference type="GeneID" id="92359874"/>
<reference evidence="5" key="1">
    <citation type="journal article" date="2021" name="Microbiol. Resour. Announc.">
        <title>LGAAP: Leishmaniinae Genome Assembly and Annotation Pipeline.</title>
        <authorList>
            <person name="Almutairi H."/>
            <person name="Urbaniak M.D."/>
            <person name="Bates M.D."/>
            <person name="Jariyapan N."/>
            <person name="Kwakye-Nuako G."/>
            <person name="Thomaz-Soccol V."/>
            <person name="Al-Salem W.S."/>
            <person name="Dillon R.J."/>
            <person name="Bates P.A."/>
            <person name="Gatherer D."/>
        </authorList>
    </citation>
    <scope>NUCLEOTIDE SEQUENCE [LARGE SCALE GENOMIC DNA]</scope>
</reference>
<evidence type="ECO:0000256" key="2">
    <source>
        <dbReference type="ARBA" id="ARBA00022679"/>
    </source>
</evidence>
<evidence type="ECO:0000256" key="3">
    <source>
        <dbReference type="ARBA" id="ARBA00022691"/>
    </source>
</evidence>
<dbReference type="GO" id="GO:0008119">
    <property type="term" value="F:thiopurine S-methyltransferase activity"/>
    <property type="evidence" value="ECO:0007669"/>
    <property type="project" value="TreeGrafter"/>
</dbReference>
<reference evidence="5" key="2">
    <citation type="journal article" date="2021" name="Sci. Data">
        <title>Chromosome-scale genome sequencing, assembly and annotation of six genomes from subfamily Leishmaniinae.</title>
        <authorList>
            <person name="Almutairi H."/>
            <person name="Urbaniak M.D."/>
            <person name="Bates M.D."/>
            <person name="Jariyapan N."/>
            <person name="Kwakye-Nuako G."/>
            <person name="Thomaz Soccol V."/>
            <person name="Al-Salem W.S."/>
            <person name="Dillon R.J."/>
            <person name="Bates P.A."/>
            <person name="Gatherer D."/>
        </authorList>
    </citation>
    <scope>NUCLEOTIDE SEQUENCE [LARGE SCALE GENOMIC DNA]</scope>
</reference>
<dbReference type="SUPFAM" id="SSF53335">
    <property type="entry name" value="S-adenosyl-L-methionine-dependent methyltransferases"/>
    <property type="match status" value="1"/>
</dbReference>